<keyword evidence="3 12" id="KW-0547">Nucleotide-binding</keyword>
<sequence>MAEPSTDGQGSGFNALGLDDRLAEPLAALGYEEPTPIQRATIPPLIEGRDLVGQAATGTGKTAAFALPLLHRLGMRGDDRPRPSSLILVPTRELAMQVAQAVHRYGKPLGVDVLPIYGGQAYGPQLRALGRGVDVVVATPGRVLDHIKRGTMPLDGLATVVLDEADEMLDMGFADDIEAILAATPEQRQTVLFSATMPPRIAGIAKRHLSNPVQITIAKEKLPAGAVPKVRQVAYVVPRSYKVAALGRVLDLENPASAIIFCRRRDEVDQLAETLNSRGYRSESLHGGMTQDQRDRVMKRFRAGQADLLIATDVAARGLDIEHLSHVVNYDPPTEAESYVHRIGRVGRAGREGVAITLAEPREHRLLQNFERATKRKIELAQVPTVADVRSRRLDLTRAAVREALLEGDLDRFRVVLESLTGEFDIMAVSLAALKLAHNALGNDSEDEQEIPTISPRGDRPPRDRHRRPTRERGPAGPARDRRPGRSGPASGRFGSGVARLFIGAGREAGVRPGDLVGAIANEAGISGRLIGAIEIADRFSFVEVPEDVADEVVAALRASTIKGRKVTVRPAE</sequence>
<dbReference type="GO" id="GO:0005524">
    <property type="term" value="F:ATP binding"/>
    <property type="evidence" value="ECO:0007669"/>
    <property type="project" value="UniProtKB-KW"/>
</dbReference>
<evidence type="ECO:0000256" key="4">
    <source>
        <dbReference type="ARBA" id="ARBA00022801"/>
    </source>
</evidence>
<dbReference type="AlphaFoldDB" id="A0A432MMR4"/>
<dbReference type="Pfam" id="PF00270">
    <property type="entry name" value="DEAD"/>
    <property type="match status" value="1"/>
</dbReference>
<evidence type="ECO:0000256" key="5">
    <source>
        <dbReference type="ARBA" id="ARBA00022806"/>
    </source>
</evidence>
<dbReference type="Proteomes" id="UP000280296">
    <property type="component" value="Unassembled WGS sequence"/>
</dbReference>
<dbReference type="CDD" id="cd12252">
    <property type="entry name" value="RRM_DbpA"/>
    <property type="match status" value="1"/>
</dbReference>
<dbReference type="FunFam" id="3.40.50.300:FF:000108">
    <property type="entry name" value="ATP-dependent RNA helicase RhlE"/>
    <property type="match status" value="1"/>
</dbReference>
<evidence type="ECO:0000256" key="9">
    <source>
        <dbReference type="ARBA" id="ARBA00047984"/>
    </source>
</evidence>
<dbReference type="GO" id="GO:0009409">
    <property type="term" value="P:response to cold"/>
    <property type="evidence" value="ECO:0007669"/>
    <property type="project" value="TreeGrafter"/>
</dbReference>
<dbReference type="Gene3D" id="3.30.70.330">
    <property type="match status" value="1"/>
</dbReference>
<keyword evidence="6 12" id="KW-0067">ATP-binding</keyword>
<dbReference type="PROSITE" id="PS51195">
    <property type="entry name" value="Q_MOTIF"/>
    <property type="match status" value="1"/>
</dbReference>
<evidence type="ECO:0000256" key="13">
    <source>
        <dbReference type="SAM" id="MobiDB-lite"/>
    </source>
</evidence>
<comment type="similarity">
    <text evidence="8 12">Belongs to the DEAD box helicase family.</text>
</comment>
<dbReference type="InterPro" id="IPR014014">
    <property type="entry name" value="RNA_helicase_DEAD_Q_motif"/>
</dbReference>
<dbReference type="InterPro" id="IPR027417">
    <property type="entry name" value="P-loop_NTPase"/>
</dbReference>
<dbReference type="CDD" id="cd18787">
    <property type="entry name" value="SF2_C_DEAD"/>
    <property type="match status" value="1"/>
</dbReference>
<proteinExistence type="inferred from homology"/>
<keyword evidence="5 12" id="KW-0347">Helicase</keyword>
<evidence type="ECO:0000256" key="2">
    <source>
        <dbReference type="ARBA" id="ARBA00022490"/>
    </source>
</evidence>
<dbReference type="RefSeq" id="WP_126724733.1">
    <property type="nucleotide sequence ID" value="NZ_RYZH01000011.1"/>
</dbReference>
<dbReference type="PANTHER" id="PTHR47963">
    <property type="entry name" value="DEAD-BOX ATP-DEPENDENT RNA HELICASE 47, MITOCHONDRIAL"/>
    <property type="match status" value="1"/>
</dbReference>
<organism evidence="17 18">
    <name type="scientific">Tautonia sociabilis</name>
    <dbReference type="NCBI Taxonomy" id="2080755"/>
    <lineage>
        <taxon>Bacteria</taxon>
        <taxon>Pseudomonadati</taxon>
        <taxon>Planctomycetota</taxon>
        <taxon>Planctomycetia</taxon>
        <taxon>Isosphaerales</taxon>
        <taxon>Isosphaeraceae</taxon>
        <taxon>Tautonia</taxon>
    </lineage>
</organism>
<evidence type="ECO:0000256" key="10">
    <source>
        <dbReference type="ARBA" id="ARBA00074363"/>
    </source>
</evidence>
<evidence type="ECO:0000256" key="3">
    <source>
        <dbReference type="ARBA" id="ARBA00022741"/>
    </source>
</evidence>
<dbReference type="InterPro" id="IPR001650">
    <property type="entry name" value="Helicase_C-like"/>
</dbReference>
<dbReference type="EMBL" id="RYZH01000011">
    <property type="protein sequence ID" value="RUL88406.1"/>
    <property type="molecule type" value="Genomic_DNA"/>
</dbReference>
<dbReference type="SMART" id="SM00490">
    <property type="entry name" value="HELICc"/>
    <property type="match status" value="1"/>
</dbReference>
<comment type="catalytic activity">
    <reaction evidence="9">
        <text>ATP + H2O = ADP + phosphate + H(+)</text>
        <dbReference type="Rhea" id="RHEA:13065"/>
        <dbReference type="ChEBI" id="CHEBI:15377"/>
        <dbReference type="ChEBI" id="CHEBI:15378"/>
        <dbReference type="ChEBI" id="CHEBI:30616"/>
        <dbReference type="ChEBI" id="CHEBI:43474"/>
        <dbReference type="ChEBI" id="CHEBI:456216"/>
        <dbReference type="EC" id="3.6.4.13"/>
    </reaction>
</comment>
<accession>A0A432MMR4</accession>
<dbReference type="InterPro" id="IPR050547">
    <property type="entry name" value="DEAD_box_RNA_helicases"/>
</dbReference>
<evidence type="ECO:0000256" key="12">
    <source>
        <dbReference type="RuleBase" id="RU000492"/>
    </source>
</evidence>
<dbReference type="InterPro" id="IPR014001">
    <property type="entry name" value="Helicase_ATP-bd"/>
</dbReference>
<dbReference type="CDD" id="cd00268">
    <property type="entry name" value="DEADc"/>
    <property type="match status" value="1"/>
</dbReference>
<keyword evidence="7" id="KW-0346">Stress response</keyword>
<feature type="short sequence motif" description="Q motif" evidence="11">
    <location>
        <begin position="11"/>
        <end position="39"/>
    </location>
</feature>
<dbReference type="InterPro" id="IPR057325">
    <property type="entry name" value="DeaD_dimer"/>
</dbReference>
<dbReference type="Pfam" id="PF25399">
    <property type="entry name" value="DeaD_dimer"/>
    <property type="match status" value="1"/>
</dbReference>
<dbReference type="PROSITE" id="PS51192">
    <property type="entry name" value="HELICASE_ATP_BIND_1"/>
    <property type="match status" value="1"/>
</dbReference>
<reference evidence="17 18" key="2">
    <citation type="submission" date="2019-01" db="EMBL/GenBank/DDBJ databases">
        <title>Tautonia sociabilis, a novel thermotolerant planctomycete of Isosphaeraceae family, isolated from a 4000 m deep subterranean habitat.</title>
        <authorList>
            <person name="Kovaleva O.L."/>
            <person name="Elcheninov A.G."/>
            <person name="Van Heerden E."/>
            <person name="Toshchakov S.V."/>
            <person name="Novikov A."/>
            <person name="Bonch-Osmolovskaya E.A."/>
            <person name="Kublanov I.V."/>
        </authorList>
    </citation>
    <scope>NUCLEOTIDE SEQUENCE [LARGE SCALE GENOMIC DNA]</scope>
    <source>
        <strain evidence="17 18">GM2012</strain>
    </source>
</reference>
<comment type="caution">
    <text evidence="17">The sequence shown here is derived from an EMBL/GenBank/DDBJ whole genome shotgun (WGS) entry which is preliminary data.</text>
</comment>
<dbReference type="GO" id="GO:0005840">
    <property type="term" value="C:ribosome"/>
    <property type="evidence" value="ECO:0007669"/>
    <property type="project" value="TreeGrafter"/>
</dbReference>
<dbReference type="EC" id="3.6.4.13" evidence="1"/>
<dbReference type="GO" id="GO:0033592">
    <property type="term" value="F:RNA strand annealing activity"/>
    <property type="evidence" value="ECO:0007669"/>
    <property type="project" value="TreeGrafter"/>
</dbReference>
<evidence type="ECO:0000256" key="11">
    <source>
        <dbReference type="PROSITE-ProRule" id="PRU00552"/>
    </source>
</evidence>
<dbReference type="GO" id="GO:0016787">
    <property type="term" value="F:hydrolase activity"/>
    <property type="evidence" value="ECO:0007669"/>
    <property type="project" value="UniProtKB-KW"/>
</dbReference>
<evidence type="ECO:0000313" key="17">
    <source>
        <dbReference type="EMBL" id="RUL88406.1"/>
    </source>
</evidence>
<dbReference type="InterPro" id="IPR005580">
    <property type="entry name" value="DbpA/CsdA_RNA-bd_dom"/>
</dbReference>
<dbReference type="InterPro" id="IPR000629">
    <property type="entry name" value="RNA-helicase_DEAD-box_CS"/>
</dbReference>
<keyword evidence="2" id="KW-0963">Cytoplasm</keyword>
<dbReference type="GO" id="GO:0005829">
    <property type="term" value="C:cytosol"/>
    <property type="evidence" value="ECO:0007669"/>
    <property type="project" value="TreeGrafter"/>
</dbReference>
<dbReference type="InterPro" id="IPR011545">
    <property type="entry name" value="DEAD/DEAH_box_helicase_dom"/>
</dbReference>
<dbReference type="PROSITE" id="PS00039">
    <property type="entry name" value="DEAD_ATP_HELICASE"/>
    <property type="match status" value="1"/>
</dbReference>
<keyword evidence="4 12" id="KW-0378">Hydrolase</keyword>
<reference evidence="17 18" key="1">
    <citation type="submission" date="2018-12" db="EMBL/GenBank/DDBJ databases">
        <authorList>
            <person name="Toschakov S.V."/>
        </authorList>
    </citation>
    <scope>NUCLEOTIDE SEQUENCE [LARGE SCALE GENOMIC DNA]</scope>
    <source>
        <strain evidence="17 18">GM2012</strain>
    </source>
</reference>
<evidence type="ECO:0000259" key="15">
    <source>
        <dbReference type="PROSITE" id="PS51194"/>
    </source>
</evidence>
<gene>
    <name evidence="17" type="ORF">TsocGM_07740</name>
</gene>
<dbReference type="Pfam" id="PF03880">
    <property type="entry name" value="DbpA"/>
    <property type="match status" value="1"/>
</dbReference>
<dbReference type="OrthoDB" id="9805696at2"/>
<dbReference type="InterPro" id="IPR044742">
    <property type="entry name" value="DEAD/DEAH_RhlB"/>
</dbReference>
<dbReference type="InterPro" id="IPR012677">
    <property type="entry name" value="Nucleotide-bd_a/b_plait_sf"/>
</dbReference>
<dbReference type="GO" id="GO:0003724">
    <property type="term" value="F:RNA helicase activity"/>
    <property type="evidence" value="ECO:0007669"/>
    <property type="project" value="UniProtKB-EC"/>
</dbReference>
<keyword evidence="18" id="KW-1185">Reference proteome</keyword>
<feature type="domain" description="Helicase ATP-binding" evidence="14">
    <location>
        <begin position="42"/>
        <end position="215"/>
    </location>
</feature>
<dbReference type="Pfam" id="PF00271">
    <property type="entry name" value="Helicase_C"/>
    <property type="match status" value="1"/>
</dbReference>
<dbReference type="PROSITE" id="PS51194">
    <property type="entry name" value="HELICASE_CTER"/>
    <property type="match status" value="1"/>
</dbReference>
<feature type="domain" description="DEAD-box RNA helicase Q" evidence="16">
    <location>
        <begin position="11"/>
        <end position="39"/>
    </location>
</feature>
<dbReference type="PANTHER" id="PTHR47963:SF8">
    <property type="entry name" value="ATP-DEPENDENT RNA HELICASE DEAD"/>
    <property type="match status" value="1"/>
</dbReference>
<evidence type="ECO:0000259" key="16">
    <source>
        <dbReference type="PROSITE" id="PS51195"/>
    </source>
</evidence>
<feature type="domain" description="Helicase C-terminal" evidence="15">
    <location>
        <begin position="229"/>
        <end position="390"/>
    </location>
</feature>
<dbReference type="SMART" id="SM00487">
    <property type="entry name" value="DEXDc"/>
    <property type="match status" value="1"/>
</dbReference>
<evidence type="ECO:0000256" key="6">
    <source>
        <dbReference type="ARBA" id="ARBA00022840"/>
    </source>
</evidence>
<evidence type="ECO:0000256" key="8">
    <source>
        <dbReference type="ARBA" id="ARBA00038437"/>
    </source>
</evidence>
<protein>
    <recommendedName>
        <fullName evidence="10">DEAD-box ATP-dependent RNA helicase RhpA</fullName>
        <ecNumber evidence="1">3.6.4.13</ecNumber>
    </recommendedName>
</protein>
<evidence type="ECO:0000256" key="1">
    <source>
        <dbReference type="ARBA" id="ARBA00012552"/>
    </source>
</evidence>
<feature type="compositionally biased region" description="Basic and acidic residues" evidence="13">
    <location>
        <begin position="471"/>
        <end position="484"/>
    </location>
</feature>
<feature type="region of interest" description="Disordered" evidence="13">
    <location>
        <begin position="443"/>
        <end position="493"/>
    </location>
</feature>
<name>A0A432MMR4_9BACT</name>
<evidence type="ECO:0000259" key="14">
    <source>
        <dbReference type="PROSITE" id="PS51192"/>
    </source>
</evidence>
<dbReference type="SUPFAM" id="SSF52540">
    <property type="entry name" value="P-loop containing nucleoside triphosphate hydrolases"/>
    <property type="match status" value="1"/>
</dbReference>
<evidence type="ECO:0000313" key="18">
    <source>
        <dbReference type="Proteomes" id="UP000280296"/>
    </source>
</evidence>
<dbReference type="GO" id="GO:0042255">
    <property type="term" value="P:ribosome assembly"/>
    <property type="evidence" value="ECO:0007669"/>
    <property type="project" value="UniProtKB-ARBA"/>
</dbReference>
<dbReference type="Gene3D" id="3.40.50.300">
    <property type="entry name" value="P-loop containing nucleotide triphosphate hydrolases"/>
    <property type="match status" value="2"/>
</dbReference>
<evidence type="ECO:0000256" key="7">
    <source>
        <dbReference type="ARBA" id="ARBA00023016"/>
    </source>
</evidence>